<feature type="region of interest" description="Disordered" evidence="1">
    <location>
        <begin position="111"/>
        <end position="136"/>
    </location>
</feature>
<proteinExistence type="predicted"/>
<dbReference type="EMBL" id="JBICBT010000303">
    <property type="protein sequence ID" value="KAL3117883.1"/>
    <property type="molecule type" value="Genomic_DNA"/>
</dbReference>
<dbReference type="EMBL" id="JBICBT010000303">
    <property type="protein sequence ID" value="KAL3117884.1"/>
    <property type="molecule type" value="Genomic_DNA"/>
</dbReference>
<comment type="caution">
    <text evidence="2">The sequence shown here is derived from an EMBL/GenBank/DDBJ whole genome shotgun (WGS) entry which is preliminary data.</text>
</comment>
<name>A0ABD2LRZ1_9BILA</name>
<keyword evidence="4" id="KW-1185">Reference proteome</keyword>
<dbReference type="SUPFAM" id="SSF57756">
    <property type="entry name" value="Retrovirus zinc finger-like domains"/>
    <property type="match status" value="1"/>
</dbReference>
<dbReference type="Proteomes" id="UP001620626">
    <property type="component" value="Unassembled WGS sequence"/>
</dbReference>
<feature type="compositionally biased region" description="Polar residues" evidence="1">
    <location>
        <begin position="111"/>
        <end position="125"/>
    </location>
</feature>
<organism evidence="2 4">
    <name type="scientific">Heterodera trifolii</name>
    <dbReference type="NCBI Taxonomy" id="157864"/>
    <lineage>
        <taxon>Eukaryota</taxon>
        <taxon>Metazoa</taxon>
        <taxon>Ecdysozoa</taxon>
        <taxon>Nematoda</taxon>
        <taxon>Chromadorea</taxon>
        <taxon>Rhabditida</taxon>
        <taxon>Tylenchina</taxon>
        <taxon>Tylenchomorpha</taxon>
        <taxon>Tylenchoidea</taxon>
        <taxon>Heteroderidae</taxon>
        <taxon>Heteroderinae</taxon>
        <taxon>Heterodera</taxon>
    </lineage>
</organism>
<dbReference type="AlphaFoldDB" id="A0ABD2LRZ1"/>
<evidence type="ECO:0000313" key="4">
    <source>
        <dbReference type="Proteomes" id="UP001620626"/>
    </source>
</evidence>
<protein>
    <submittedName>
        <fullName evidence="2">Uncharacterized protein</fullName>
    </submittedName>
</protein>
<sequence length="205" mass="23028">MRMSPQPNHSFSAIIQQRTPIPNRGSNRMCSLCEAKGHAPNKCTKYTTPGARRKRLADQERCINCLVLGHTSQNCTSPRRCSHCGEKHHFMVCYGDEKQRNIPPQIQRNNFYGRGTESSPNQFTQGHERPDNRNDSVGMMSPQINRSFLTLTSPQFSQREIGQGQGKLVPFVVLWDILQVDVPNIAHQEHAEGGSQNSKSVSTAL</sequence>
<gene>
    <name evidence="2" type="ORF">niasHT_006439</name>
    <name evidence="3" type="ORF">niasHT_006440</name>
</gene>
<evidence type="ECO:0000313" key="2">
    <source>
        <dbReference type="EMBL" id="KAL3117883.1"/>
    </source>
</evidence>
<evidence type="ECO:0000313" key="3">
    <source>
        <dbReference type="EMBL" id="KAL3117884.1"/>
    </source>
</evidence>
<evidence type="ECO:0000256" key="1">
    <source>
        <dbReference type="SAM" id="MobiDB-lite"/>
    </source>
</evidence>
<dbReference type="InterPro" id="IPR036875">
    <property type="entry name" value="Znf_CCHC_sf"/>
</dbReference>
<dbReference type="Gene3D" id="4.10.60.10">
    <property type="entry name" value="Zinc finger, CCHC-type"/>
    <property type="match status" value="1"/>
</dbReference>
<reference evidence="2 4" key="1">
    <citation type="submission" date="2024-10" db="EMBL/GenBank/DDBJ databases">
        <authorList>
            <person name="Kim D."/>
        </authorList>
    </citation>
    <scope>NUCLEOTIDE SEQUENCE [LARGE SCALE GENOMIC DNA]</scope>
    <source>
        <strain evidence="2">BH-2024</strain>
    </source>
</reference>
<accession>A0ABD2LRZ1</accession>